<evidence type="ECO:0000256" key="2">
    <source>
        <dbReference type="ARBA" id="ARBA00014031"/>
    </source>
</evidence>
<gene>
    <name evidence="5" type="ORF">ABEG18_06015</name>
</gene>
<feature type="signal peptide" evidence="4">
    <location>
        <begin position="1"/>
        <end position="24"/>
    </location>
</feature>
<dbReference type="AlphaFoldDB" id="A0AAU7JJ51"/>
<dbReference type="Pfam" id="PF10614">
    <property type="entry name" value="CsgF"/>
    <property type="match status" value="1"/>
</dbReference>
<evidence type="ECO:0000256" key="1">
    <source>
        <dbReference type="ARBA" id="ARBA00003989"/>
    </source>
</evidence>
<proteinExistence type="predicted"/>
<comment type="function">
    <text evidence="1">May be involved in the biogenesis of curli organelles.</text>
</comment>
<protein>
    <recommendedName>
        <fullName evidence="2">Curli production assembly/transport component CsgF</fullName>
    </recommendedName>
</protein>
<feature type="chain" id="PRO_5043627361" description="Curli production assembly/transport component CsgF" evidence="4">
    <location>
        <begin position="25"/>
        <end position="153"/>
    </location>
</feature>
<dbReference type="RefSeq" id="WP_406857184.1">
    <property type="nucleotide sequence ID" value="NZ_CP157484.1"/>
</dbReference>
<evidence type="ECO:0000313" key="5">
    <source>
        <dbReference type="EMBL" id="XBO40328.1"/>
    </source>
</evidence>
<name>A0AAU7JJ51_9HYPH</name>
<dbReference type="EMBL" id="CP157484">
    <property type="protein sequence ID" value="XBO40328.1"/>
    <property type="molecule type" value="Genomic_DNA"/>
</dbReference>
<evidence type="ECO:0000256" key="3">
    <source>
        <dbReference type="ARBA" id="ARBA00022729"/>
    </source>
</evidence>
<keyword evidence="3 4" id="KW-0732">Signal</keyword>
<sequence length="153" mass="16300">MRHSLFAGAAAALTLTLISLPLGASQLVYQPVNPSFGGSPLNGNWLQSEASAQNEFTRREQHRSQLNSALSQSTSSTQNQLTPGQLFARQLQSQLYSSLANKITQSIFGENAQQNGTFAFEGTVISFNRIGSNVQVTIDDGQSVTSVTVPAGP</sequence>
<organism evidence="5">
    <name type="scientific">Alsobacter sp. KACC 23698</name>
    <dbReference type="NCBI Taxonomy" id="3149229"/>
    <lineage>
        <taxon>Bacteria</taxon>
        <taxon>Pseudomonadati</taxon>
        <taxon>Pseudomonadota</taxon>
        <taxon>Alphaproteobacteria</taxon>
        <taxon>Hyphomicrobiales</taxon>
        <taxon>Alsobacteraceae</taxon>
        <taxon>Alsobacter</taxon>
    </lineage>
</organism>
<dbReference type="InterPro" id="IPR018893">
    <property type="entry name" value="T8SS_CsgF"/>
</dbReference>
<accession>A0AAU7JJ51</accession>
<reference evidence="5" key="1">
    <citation type="submission" date="2024-05" db="EMBL/GenBank/DDBJ databases">
        <authorList>
            <person name="Kim S."/>
            <person name="Heo J."/>
            <person name="Choi H."/>
            <person name="Choi Y."/>
            <person name="Kwon S.-W."/>
            <person name="Kim Y."/>
        </authorList>
    </citation>
    <scope>NUCLEOTIDE SEQUENCE</scope>
    <source>
        <strain evidence="5">KACC 23698</strain>
    </source>
</reference>
<evidence type="ECO:0000256" key="4">
    <source>
        <dbReference type="SAM" id="SignalP"/>
    </source>
</evidence>